<keyword evidence="1" id="KW-0560">Oxidoreductase</keyword>
<dbReference type="SUPFAM" id="SSF55447">
    <property type="entry name" value="CO dehydrogenase flavoprotein C-terminal domain-like"/>
    <property type="match status" value="1"/>
</dbReference>
<accession>A0ABU8GDC2</accession>
<evidence type="ECO:0000259" key="2">
    <source>
        <dbReference type="PROSITE" id="PS51387"/>
    </source>
</evidence>
<dbReference type="RefSeq" id="WP_336539219.1">
    <property type="nucleotide sequence ID" value="NZ_JBBAYL010000019.1"/>
</dbReference>
<dbReference type="Gene3D" id="3.30.43.10">
    <property type="entry name" value="Uridine Diphospho-n-acetylenolpyruvylglucosamine Reductase, domain 2"/>
    <property type="match status" value="1"/>
</dbReference>
<dbReference type="InterPro" id="IPR005107">
    <property type="entry name" value="CO_DH_flav_C"/>
</dbReference>
<keyword evidence="4" id="KW-1185">Reference proteome</keyword>
<dbReference type="InterPro" id="IPR016166">
    <property type="entry name" value="FAD-bd_PCMH"/>
</dbReference>
<protein>
    <submittedName>
        <fullName evidence="3">FAD binding domain-containing protein</fullName>
    </submittedName>
</protein>
<reference evidence="3 4" key="1">
    <citation type="submission" date="2024-03" db="EMBL/GenBank/DDBJ databases">
        <title>First Report of Pectobacterium brasiliscabiei causing potato scab in china.</title>
        <authorList>
            <person name="Handique U."/>
        </authorList>
    </citation>
    <scope>NUCLEOTIDE SEQUENCE [LARGE SCALE GENOMIC DNA]</scope>
    <source>
        <strain evidence="3 4">ZRIMU1503</strain>
    </source>
</reference>
<dbReference type="SUPFAM" id="SSF56176">
    <property type="entry name" value="FAD-binding/transporter-associated domain-like"/>
    <property type="match status" value="1"/>
</dbReference>
<gene>
    <name evidence="3" type="ORF">WB403_18765</name>
</gene>
<dbReference type="InterPro" id="IPR051312">
    <property type="entry name" value="Diverse_Substr_Oxidored"/>
</dbReference>
<evidence type="ECO:0000313" key="3">
    <source>
        <dbReference type="EMBL" id="MEI5611206.1"/>
    </source>
</evidence>
<dbReference type="InterPro" id="IPR016169">
    <property type="entry name" value="FAD-bd_PCMH_sub2"/>
</dbReference>
<proteinExistence type="predicted"/>
<name>A0ABU8GDC2_9ACTN</name>
<dbReference type="Pfam" id="PF00941">
    <property type="entry name" value="FAD_binding_5"/>
    <property type="match status" value="1"/>
</dbReference>
<organism evidence="3 4">
    <name type="scientific">Streptomyces brasiliscabiei</name>
    <dbReference type="NCBI Taxonomy" id="2736302"/>
    <lineage>
        <taxon>Bacteria</taxon>
        <taxon>Bacillati</taxon>
        <taxon>Actinomycetota</taxon>
        <taxon>Actinomycetes</taxon>
        <taxon>Kitasatosporales</taxon>
        <taxon>Streptomycetaceae</taxon>
        <taxon>Streptomyces</taxon>
    </lineage>
</organism>
<dbReference type="InterPro" id="IPR002346">
    <property type="entry name" value="Mopterin_DH_FAD-bd"/>
</dbReference>
<dbReference type="Gene3D" id="3.30.465.10">
    <property type="match status" value="1"/>
</dbReference>
<dbReference type="PANTHER" id="PTHR42659">
    <property type="entry name" value="XANTHINE DEHYDROGENASE SUBUNIT C-RELATED"/>
    <property type="match status" value="1"/>
</dbReference>
<evidence type="ECO:0000313" key="4">
    <source>
        <dbReference type="Proteomes" id="UP001365781"/>
    </source>
</evidence>
<dbReference type="InterPro" id="IPR016167">
    <property type="entry name" value="FAD-bd_PCMH_sub1"/>
</dbReference>
<feature type="domain" description="FAD-binding PCMH-type" evidence="2">
    <location>
        <begin position="1"/>
        <end position="176"/>
    </location>
</feature>
<dbReference type="EMBL" id="JBBAYM010000011">
    <property type="protein sequence ID" value="MEI5611206.1"/>
    <property type="molecule type" value="Genomic_DNA"/>
</dbReference>
<dbReference type="Pfam" id="PF03450">
    <property type="entry name" value="CO_deh_flav_C"/>
    <property type="match status" value="1"/>
</dbReference>
<dbReference type="InterPro" id="IPR036318">
    <property type="entry name" value="FAD-bd_PCMH-like_sf"/>
</dbReference>
<comment type="caution">
    <text evidence="3">The sequence shown here is derived from an EMBL/GenBank/DDBJ whole genome shotgun (WGS) entry which is preliminary data.</text>
</comment>
<dbReference type="InterPro" id="IPR036683">
    <property type="entry name" value="CO_DH_flav_C_dom_sf"/>
</dbReference>
<dbReference type="PANTHER" id="PTHR42659:SF9">
    <property type="entry name" value="XANTHINE DEHYDROGENASE FAD-BINDING SUBUNIT XDHB-RELATED"/>
    <property type="match status" value="1"/>
</dbReference>
<dbReference type="SMART" id="SM01092">
    <property type="entry name" value="CO_deh_flav_C"/>
    <property type="match status" value="1"/>
</dbReference>
<dbReference type="PROSITE" id="PS51387">
    <property type="entry name" value="FAD_PCMH"/>
    <property type="match status" value="1"/>
</dbReference>
<dbReference type="Proteomes" id="UP001365781">
    <property type="component" value="Unassembled WGS sequence"/>
</dbReference>
<sequence>MSEPDVGTYRRPDSLSEILTLLDRRPASVLAGGTDLVMMRADGAVDRAHDIVDIKGVPGLRGIRLDADGTLVIGAATPLRELARTTVVPPHAITDGAALVGGWQTRARGTIGGNICRASPAGDTLPGLLAADARLELASTTGTRLVPGYDFFTGPGRTVREPGELLTRIIVPASRGASAYLRFTYRRAMDLAVVGVAAHVEIENGRCVAARVALGAAAATPVLAPDAAHALVGTELDAPSVEAAARLVLNTATPIDDGRGSRAHRRTVLPVLAKRAIGIAFERAREGHPR</sequence>
<dbReference type="Gene3D" id="3.30.390.50">
    <property type="entry name" value="CO dehydrogenase flavoprotein, C-terminal domain"/>
    <property type="match status" value="1"/>
</dbReference>
<evidence type="ECO:0000256" key="1">
    <source>
        <dbReference type="ARBA" id="ARBA00023002"/>
    </source>
</evidence>